<sequence>MRCVCKKWRSIMESQGFREAYSGVPMQPSCFLHLIMVNGVLLAAFHNPTIGHWQRFSLDCILVDGYPVSFEPSRWELGRRVGHRDGRLRWESVSSDEGLECSPSGKHQHLRPET</sequence>
<evidence type="ECO:0000256" key="1">
    <source>
        <dbReference type="SAM" id="MobiDB-lite"/>
    </source>
</evidence>
<comment type="caution">
    <text evidence="2">The sequence shown here is derived from an EMBL/GenBank/DDBJ whole genome shotgun (WGS) entry which is preliminary data.</text>
</comment>
<feature type="region of interest" description="Disordered" evidence="1">
    <location>
        <begin position="95"/>
        <end position="114"/>
    </location>
</feature>
<protein>
    <recommendedName>
        <fullName evidence="4">F-box domain-containing protein</fullName>
    </recommendedName>
</protein>
<reference evidence="2" key="1">
    <citation type="submission" date="2020-06" db="EMBL/GenBank/DDBJ databases">
        <title>WGS assembly of Ceratodon purpureus strain R40.</title>
        <authorList>
            <person name="Carey S.B."/>
            <person name="Jenkins J."/>
            <person name="Shu S."/>
            <person name="Lovell J.T."/>
            <person name="Sreedasyam A."/>
            <person name="Maumus F."/>
            <person name="Tiley G.P."/>
            <person name="Fernandez-Pozo N."/>
            <person name="Barry K."/>
            <person name="Chen C."/>
            <person name="Wang M."/>
            <person name="Lipzen A."/>
            <person name="Daum C."/>
            <person name="Saski C.A."/>
            <person name="Payton A.C."/>
            <person name="Mcbreen J.C."/>
            <person name="Conrad R.E."/>
            <person name="Kollar L.M."/>
            <person name="Olsson S."/>
            <person name="Huttunen S."/>
            <person name="Landis J.B."/>
            <person name="Wickett N.J."/>
            <person name="Johnson M.G."/>
            <person name="Rensing S.A."/>
            <person name="Grimwood J."/>
            <person name="Schmutz J."/>
            <person name="Mcdaniel S.F."/>
        </authorList>
    </citation>
    <scope>NUCLEOTIDE SEQUENCE</scope>
    <source>
        <strain evidence="2">R40</strain>
    </source>
</reference>
<evidence type="ECO:0008006" key="4">
    <source>
        <dbReference type="Google" id="ProtNLM"/>
    </source>
</evidence>
<evidence type="ECO:0000313" key="3">
    <source>
        <dbReference type="Proteomes" id="UP000822688"/>
    </source>
</evidence>
<dbReference type="EMBL" id="CM026426">
    <property type="protein sequence ID" value="KAG0572692.1"/>
    <property type="molecule type" value="Genomic_DNA"/>
</dbReference>
<gene>
    <name evidence="2" type="ORF">KC19_VG117600</name>
</gene>
<keyword evidence="3" id="KW-1185">Reference proteome</keyword>
<accession>A0A8T0HP84</accession>
<dbReference type="Proteomes" id="UP000822688">
    <property type="component" value="Chromosome V"/>
</dbReference>
<dbReference type="AlphaFoldDB" id="A0A8T0HP84"/>
<name>A0A8T0HP84_CERPU</name>
<organism evidence="2 3">
    <name type="scientific">Ceratodon purpureus</name>
    <name type="common">Fire moss</name>
    <name type="synonym">Dicranum purpureum</name>
    <dbReference type="NCBI Taxonomy" id="3225"/>
    <lineage>
        <taxon>Eukaryota</taxon>
        <taxon>Viridiplantae</taxon>
        <taxon>Streptophyta</taxon>
        <taxon>Embryophyta</taxon>
        <taxon>Bryophyta</taxon>
        <taxon>Bryophytina</taxon>
        <taxon>Bryopsida</taxon>
        <taxon>Dicranidae</taxon>
        <taxon>Pseudoditrichales</taxon>
        <taxon>Ditrichaceae</taxon>
        <taxon>Ceratodon</taxon>
    </lineage>
</organism>
<proteinExistence type="predicted"/>
<evidence type="ECO:0000313" key="2">
    <source>
        <dbReference type="EMBL" id="KAG0572692.1"/>
    </source>
</evidence>